<accession>A0ACB8YSM2</accession>
<protein>
    <submittedName>
        <fullName evidence="1">Uncharacterized protein</fullName>
    </submittedName>
</protein>
<keyword evidence="2" id="KW-1185">Reference proteome</keyword>
<evidence type="ECO:0000313" key="2">
    <source>
        <dbReference type="Proteomes" id="UP001055811"/>
    </source>
</evidence>
<organism evidence="1 2">
    <name type="scientific">Cichorium intybus</name>
    <name type="common">Chicory</name>
    <dbReference type="NCBI Taxonomy" id="13427"/>
    <lineage>
        <taxon>Eukaryota</taxon>
        <taxon>Viridiplantae</taxon>
        <taxon>Streptophyta</taxon>
        <taxon>Embryophyta</taxon>
        <taxon>Tracheophyta</taxon>
        <taxon>Spermatophyta</taxon>
        <taxon>Magnoliopsida</taxon>
        <taxon>eudicotyledons</taxon>
        <taxon>Gunneridae</taxon>
        <taxon>Pentapetalae</taxon>
        <taxon>asterids</taxon>
        <taxon>campanulids</taxon>
        <taxon>Asterales</taxon>
        <taxon>Asteraceae</taxon>
        <taxon>Cichorioideae</taxon>
        <taxon>Cichorieae</taxon>
        <taxon>Cichoriinae</taxon>
        <taxon>Cichorium</taxon>
    </lineage>
</organism>
<dbReference type="Proteomes" id="UP001055811">
    <property type="component" value="Linkage Group LG09"/>
</dbReference>
<name>A0ACB8YSM2_CICIN</name>
<gene>
    <name evidence="1" type="ORF">L2E82_46513</name>
</gene>
<sequence length="104" mass="11261">MDSYVSELGFGDEFFVSGSIVPYVTSKEIEVSEKSNENTGLMLPNGPRSYVDIVRLSGGGVGNETDSNRVSQYELLRTWFNGTGITSVDADGKAVLTTVNGHHR</sequence>
<proteinExistence type="predicted"/>
<dbReference type="EMBL" id="CM042017">
    <property type="protein sequence ID" value="KAI3688724.1"/>
    <property type="molecule type" value="Genomic_DNA"/>
</dbReference>
<comment type="caution">
    <text evidence="1">The sequence shown here is derived from an EMBL/GenBank/DDBJ whole genome shotgun (WGS) entry which is preliminary data.</text>
</comment>
<reference evidence="2" key="1">
    <citation type="journal article" date="2022" name="Mol. Ecol. Resour.">
        <title>The genomes of chicory, endive, great burdock and yacon provide insights into Asteraceae palaeo-polyploidization history and plant inulin production.</title>
        <authorList>
            <person name="Fan W."/>
            <person name="Wang S."/>
            <person name="Wang H."/>
            <person name="Wang A."/>
            <person name="Jiang F."/>
            <person name="Liu H."/>
            <person name="Zhao H."/>
            <person name="Xu D."/>
            <person name="Zhang Y."/>
        </authorList>
    </citation>
    <scope>NUCLEOTIDE SEQUENCE [LARGE SCALE GENOMIC DNA]</scope>
    <source>
        <strain evidence="2">cv. Punajuju</strain>
    </source>
</reference>
<reference evidence="1 2" key="2">
    <citation type="journal article" date="2022" name="Mol. Ecol. Resour.">
        <title>The genomes of chicory, endive, great burdock and yacon provide insights into Asteraceae paleo-polyploidization history and plant inulin production.</title>
        <authorList>
            <person name="Fan W."/>
            <person name="Wang S."/>
            <person name="Wang H."/>
            <person name="Wang A."/>
            <person name="Jiang F."/>
            <person name="Liu H."/>
            <person name="Zhao H."/>
            <person name="Xu D."/>
            <person name="Zhang Y."/>
        </authorList>
    </citation>
    <scope>NUCLEOTIDE SEQUENCE [LARGE SCALE GENOMIC DNA]</scope>
    <source>
        <strain evidence="2">cv. Punajuju</strain>
        <tissue evidence="1">Leaves</tissue>
    </source>
</reference>
<evidence type="ECO:0000313" key="1">
    <source>
        <dbReference type="EMBL" id="KAI3688724.1"/>
    </source>
</evidence>